<reference evidence="5 6" key="1">
    <citation type="submission" date="2014-06" db="EMBL/GenBank/DDBJ databases">
        <title>The Genome of the Aflatoxigenic Filamentous Fungus Aspergillus nomius.</title>
        <authorList>
            <person name="Moore M.G."/>
            <person name="Shannon B.M."/>
            <person name="Brian M.M."/>
        </authorList>
    </citation>
    <scope>NUCLEOTIDE SEQUENCE [LARGE SCALE GENOMIC DNA]</scope>
    <source>
        <strain evidence="5 6">NRRL 13137</strain>
    </source>
</reference>
<keyword evidence="6" id="KW-1185">Reference proteome</keyword>
<evidence type="ECO:0000256" key="3">
    <source>
        <dbReference type="ARBA" id="ARBA00022827"/>
    </source>
</evidence>
<feature type="domain" description="Oxidoreductase FAD/NAD(P)-binding" evidence="4">
    <location>
        <begin position="31"/>
        <end position="88"/>
    </location>
</feature>
<dbReference type="GO" id="GO:0050660">
    <property type="term" value="F:flavin adenine dinucleotide binding"/>
    <property type="evidence" value="ECO:0007669"/>
    <property type="project" value="TreeGrafter"/>
</dbReference>
<evidence type="ECO:0000313" key="5">
    <source>
        <dbReference type="EMBL" id="KNG86281.1"/>
    </source>
</evidence>
<organism evidence="5 6">
    <name type="scientific">Aspergillus nomiae NRRL (strain ATCC 15546 / NRRL 13137 / CBS 260.88 / M93)</name>
    <dbReference type="NCBI Taxonomy" id="1509407"/>
    <lineage>
        <taxon>Eukaryota</taxon>
        <taxon>Fungi</taxon>
        <taxon>Dikarya</taxon>
        <taxon>Ascomycota</taxon>
        <taxon>Pezizomycotina</taxon>
        <taxon>Eurotiomycetes</taxon>
        <taxon>Eurotiomycetidae</taxon>
        <taxon>Eurotiales</taxon>
        <taxon>Aspergillaceae</taxon>
        <taxon>Aspergillus</taxon>
        <taxon>Aspergillus subgen. Circumdati</taxon>
    </lineage>
</organism>
<sequence>MKGDVLAVSIRHPQAPFRLPENQSQTPIICIAAGTGIAPFRGFIQERALLLAQGQTLAPAALFFGARSPEQDDLYAVELTEWEQAGPGVERERDVMELWGMGGKTFVCGSRGVGDGVREAIVNILVEAEAEGKDEDGVRARFEAVRNVRYVTDVFD</sequence>
<dbReference type="GeneID" id="26807745"/>
<dbReference type="EMBL" id="JNOM01000121">
    <property type="protein sequence ID" value="KNG86281.1"/>
    <property type="molecule type" value="Genomic_DNA"/>
</dbReference>
<comment type="cofactor">
    <cofactor evidence="1">
        <name>FAD</name>
        <dbReference type="ChEBI" id="CHEBI:57692"/>
    </cofactor>
</comment>
<dbReference type="Gene3D" id="3.40.50.80">
    <property type="entry name" value="Nucleotide-binding domain of ferredoxin-NADP reductase (FNR) module"/>
    <property type="match status" value="2"/>
</dbReference>
<evidence type="ECO:0000259" key="4">
    <source>
        <dbReference type="Pfam" id="PF00175"/>
    </source>
</evidence>
<accession>A0A0L1J398</accession>
<dbReference type="PANTHER" id="PTHR19384">
    <property type="entry name" value="NITRIC OXIDE SYNTHASE-RELATED"/>
    <property type="match status" value="1"/>
</dbReference>
<dbReference type="GO" id="GO:0005829">
    <property type="term" value="C:cytosol"/>
    <property type="evidence" value="ECO:0007669"/>
    <property type="project" value="TreeGrafter"/>
</dbReference>
<dbReference type="PRINTS" id="PR00371">
    <property type="entry name" value="FPNCR"/>
</dbReference>
<evidence type="ECO:0000256" key="1">
    <source>
        <dbReference type="ARBA" id="ARBA00001974"/>
    </source>
</evidence>
<gene>
    <name evidence="5" type="ORF">ANOM_005941</name>
</gene>
<dbReference type="InterPro" id="IPR001709">
    <property type="entry name" value="Flavoprot_Pyr_Nucl_cyt_Rdtase"/>
</dbReference>
<dbReference type="GO" id="GO:0003958">
    <property type="term" value="F:NADPH-hemoprotein reductase activity"/>
    <property type="evidence" value="ECO:0007669"/>
    <property type="project" value="TreeGrafter"/>
</dbReference>
<protein>
    <recommendedName>
        <fullName evidence="4">Oxidoreductase FAD/NAD(P)-binding domain-containing protein</fullName>
    </recommendedName>
</protein>
<dbReference type="RefSeq" id="XP_015407204.1">
    <property type="nucleotide sequence ID" value="XM_015551198.1"/>
</dbReference>
<dbReference type="SUPFAM" id="SSF52343">
    <property type="entry name" value="Ferredoxin reductase-like, C-terminal NADP-linked domain"/>
    <property type="match status" value="1"/>
</dbReference>
<dbReference type="GO" id="GO:0010181">
    <property type="term" value="F:FMN binding"/>
    <property type="evidence" value="ECO:0007669"/>
    <property type="project" value="TreeGrafter"/>
</dbReference>
<name>A0A0L1J398_ASPN3</name>
<keyword evidence="2" id="KW-0285">Flavoprotein</keyword>
<dbReference type="PANTHER" id="PTHR19384:SF127">
    <property type="entry name" value="BIFUNCTIONAL CYTOCHROME P450_NADPH--P450 REDUCTASE"/>
    <property type="match status" value="1"/>
</dbReference>
<dbReference type="AlphaFoldDB" id="A0A0L1J398"/>
<comment type="caution">
    <text evidence="5">The sequence shown here is derived from an EMBL/GenBank/DDBJ whole genome shotgun (WGS) entry which is preliminary data.</text>
</comment>
<proteinExistence type="predicted"/>
<evidence type="ECO:0000313" key="6">
    <source>
        <dbReference type="Proteomes" id="UP000037505"/>
    </source>
</evidence>
<dbReference type="STRING" id="1509407.A0A0L1J398"/>
<dbReference type="InterPro" id="IPR001433">
    <property type="entry name" value="OxRdtase_FAD/NAD-bd"/>
</dbReference>
<dbReference type="InterPro" id="IPR039261">
    <property type="entry name" value="FNR_nucleotide-bd"/>
</dbReference>
<dbReference type="Pfam" id="PF00175">
    <property type="entry name" value="NAD_binding_1"/>
    <property type="match status" value="1"/>
</dbReference>
<keyword evidence="3" id="KW-0274">FAD</keyword>
<evidence type="ECO:0000256" key="2">
    <source>
        <dbReference type="ARBA" id="ARBA00022630"/>
    </source>
</evidence>
<dbReference type="Proteomes" id="UP000037505">
    <property type="component" value="Unassembled WGS sequence"/>
</dbReference>